<feature type="region of interest" description="Disordered" evidence="1">
    <location>
        <begin position="267"/>
        <end position="302"/>
    </location>
</feature>
<name>A0MEH5_ARATH</name>
<reference evidence="2" key="1">
    <citation type="submission" date="2006-05" db="EMBL/GenBank/DDBJ databases">
        <title>Simultaneous high-throughput recombinational cloning of open reading frames in closed and open configurations.</title>
        <authorList>
            <person name="Underwood B.A."/>
            <person name="Vanderhaeghen R."/>
            <person name="Whitford R."/>
            <person name="Town C.D."/>
            <person name="Hilson P."/>
        </authorList>
    </citation>
    <scope>NUCLEOTIDE SEQUENCE</scope>
</reference>
<dbReference type="ExpressionAtlas" id="A0MEH5">
    <property type="expression patterns" value="baseline and differential"/>
</dbReference>
<organism evidence="2">
    <name type="scientific">Arabidopsis thaliana</name>
    <name type="common">Mouse-ear cress</name>
    <dbReference type="NCBI Taxonomy" id="3702"/>
    <lineage>
        <taxon>Eukaryota</taxon>
        <taxon>Viridiplantae</taxon>
        <taxon>Streptophyta</taxon>
        <taxon>Embryophyta</taxon>
        <taxon>Tracheophyta</taxon>
        <taxon>Spermatophyta</taxon>
        <taxon>Magnoliopsida</taxon>
        <taxon>eudicotyledons</taxon>
        <taxon>Gunneridae</taxon>
        <taxon>Pentapetalae</taxon>
        <taxon>rosids</taxon>
        <taxon>malvids</taxon>
        <taxon>Brassicales</taxon>
        <taxon>Brassicaceae</taxon>
        <taxon>Camelineae</taxon>
        <taxon>Arabidopsis</taxon>
    </lineage>
</organism>
<feature type="compositionally biased region" description="Basic residues" evidence="1">
    <location>
        <begin position="115"/>
        <end position="127"/>
    </location>
</feature>
<feature type="region of interest" description="Disordered" evidence="1">
    <location>
        <begin position="102"/>
        <end position="200"/>
    </location>
</feature>
<accession>A0MEH5</accession>
<feature type="compositionally biased region" description="Polar residues" evidence="1">
    <location>
        <begin position="185"/>
        <end position="196"/>
    </location>
</feature>
<feature type="compositionally biased region" description="Acidic residues" evidence="1">
    <location>
        <begin position="293"/>
        <end position="302"/>
    </location>
</feature>
<dbReference type="NCBIfam" id="TIGR01589">
    <property type="entry name" value="A_thal_3526"/>
    <property type="match status" value="1"/>
</dbReference>
<dbReference type="AlphaFoldDB" id="A0MEH5"/>
<sequence>MSPHVLDLPKGCEISNDLTDFVHYRVEECIQGYMSKEETASFIFDTFGVSLKFTRFVWYLLEKANPDFFRCFKTHCENIQNAPSEEVTSNVEIENSFEDLAEASTSFTKPDNKPRAKRSKGKNKQKQHPISPIHSLIETAPNDASSQVPQEAATANSSDTPIPVEKVSSKARRFRARKKAKQEKSQQAPCSPSRGTSADVERAEVPIADAEIILKQISTRMRLLESIIEQVHKLLSNVLGPPPSAAKALKKQRSWKQVRGDYEQAEMLHDLNQQVQQEMPRMDIPGNQASDNSNEEDTLYDG</sequence>
<proteinExistence type="evidence at transcript level"/>
<evidence type="ECO:0000256" key="1">
    <source>
        <dbReference type="SAM" id="MobiDB-lite"/>
    </source>
</evidence>
<dbReference type="InterPro" id="IPR006476">
    <property type="entry name" value="CHP01589_pln"/>
</dbReference>
<feature type="compositionally biased region" description="Polar residues" evidence="1">
    <location>
        <begin position="142"/>
        <end position="160"/>
    </location>
</feature>
<feature type="non-terminal residue" evidence="2">
    <location>
        <position position="302"/>
    </location>
</feature>
<protein>
    <submittedName>
        <fullName evidence="2">Uncharacterized protein</fullName>
    </submittedName>
</protein>
<dbReference type="Pfam" id="PF09713">
    <property type="entry name" value="A_thal_3526"/>
    <property type="match status" value="1"/>
</dbReference>
<feature type="compositionally biased region" description="Basic residues" evidence="1">
    <location>
        <begin position="169"/>
        <end position="181"/>
    </location>
</feature>
<dbReference type="EMBL" id="DQ652946">
    <property type="protein sequence ID" value="ABK28477.1"/>
    <property type="molecule type" value="mRNA"/>
</dbReference>
<evidence type="ECO:0000313" key="2">
    <source>
        <dbReference type="EMBL" id="ABK28477.1"/>
    </source>
</evidence>